<keyword evidence="11 14" id="KW-0472">Membrane</keyword>
<protein>
    <recommendedName>
        <fullName evidence="15">Fatty acid desaturase domain-containing protein</fullName>
    </recommendedName>
</protein>
<evidence type="ECO:0000256" key="2">
    <source>
        <dbReference type="ARBA" id="ARBA00009295"/>
    </source>
</evidence>
<keyword evidence="9" id="KW-0408">Iron</keyword>
<dbReference type="PANTHER" id="PTHR11351:SF31">
    <property type="entry name" value="DESATURASE 1, ISOFORM A-RELATED"/>
    <property type="match status" value="1"/>
</dbReference>
<keyword evidence="7 14" id="KW-1133">Transmembrane helix</keyword>
<evidence type="ECO:0000256" key="7">
    <source>
        <dbReference type="ARBA" id="ARBA00022989"/>
    </source>
</evidence>
<evidence type="ECO:0000256" key="12">
    <source>
        <dbReference type="ARBA" id="ARBA00023160"/>
    </source>
</evidence>
<reference evidence="16 17" key="1">
    <citation type="submission" date="2024-03" db="EMBL/GenBank/DDBJ databases">
        <title>Adaptation during the transition from Ophiocordyceps entomopathogen to insect associate is accompanied by gene loss and intensified selection.</title>
        <authorList>
            <person name="Ward C.M."/>
            <person name="Onetto C.A."/>
            <person name="Borneman A.R."/>
        </authorList>
    </citation>
    <scope>NUCLEOTIDE SEQUENCE [LARGE SCALE GENOMIC DNA]</scope>
    <source>
        <strain evidence="16">AWRI1</strain>
        <tissue evidence="16">Single Adult Female</tissue>
    </source>
</reference>
<evidence type="ECO:0000256" key="10">
    <source>
        <dbReference type="ARBA" id="ARBA00023098"/>
    </source>
</evidence>
<evidence type="ECO:0000313" key="16">
    <source>
        <dbReference type="EMBL" id="KAK7603848.1"/>
    </source>
</evidence>
<evidence type="ECO:0000256" key="8">
    <source>
        <dbReference type="ARBA" id="ARBA00023002"/>
    </source>
</evidence>
<evidence type="ECO:0000256" key="13">
    <source>
        <dbReference type="RuleBase" id="RU000581"/>
    </source>
</evidence>
<comment type="subcellular location">
    <subcellularLocation>
        <location evidence="1">Membrane</location>
        <topology evidence="1">Multi-pass membrane protein</topology>
    </subcellularLocation>
</comment>
<keyword evidence="5" id="KW-0479">Metal-binding</keyword>
<dbReference type="GO" id="GO:0006636">
    <property type="term" value="P:unsaturated fatty acid biosynthetic process"/>
    <property type="evidence" value="ECO:0007669"/>
    <property type="project" value="TreeGrafter"/>
</dbReference>
<feature type="transmembrane region" description="Helical" evidence="14">
    <location>
        <begin position="79"/>
        <end position="100"/>
    </location>
</feature>
<dbReference type="Pfam" id="PF00487">
    <property type="entry name" value="FA_desaturase"/>
    <property type="match status" value="1"/>
</dbReference>
<accession>A0AAN9U327</accession>
<dbReference type="Proteomes" id="UP001367676">
    <property type="component" value="Unassembled WGS sequence"/>
</dbReference>
<evidence type="ECO:0000256" key="9">
    <source>
        <dbReference type="ARBA" id="ARBA00023004"/>
    </source>
</evidence>
<evidence type="ECO:0000256" key="11">
    <source>
        <dbReference type="ARBA" id="ARBA00023136"/>
    </source>
</evidence>
<comment type="similarity">
    <text evidence="2 13">Belongs to the fatty acid desaturase type 1 family.</text>
</comment>
<dbReference type="CDD" id="cd03505">
    <property type="entry name" value="Delta9-FADS-like"/>
    <property type="match status" value="1"/>
</dbReference>
<dbReference type="PRINTS" id="PR00075">
    <property type="entry name" value="FACDDSATRASE"/>
</dbReference>
<feature type="transmembrane region" description="Helical" evidence="14">
    <location>
        <begin position="194"/>
        <end position="216"/>
    </location>
</feature>
<gene>
    <name evidence="16" type="ORF">V9T40_003847</name>
</gene>
<evidence type="ECO:0000256" key="3">
    <source>
        <dbReference type="ARBA" id="ARBA00022516"/>
    </source>
</evidence>
<dbReference type="PROSITE" id="PS00476">
    <property type="entry name" value="FATTY_ACID_DESATUR_1"/>
    <property type="match status" value="1"/>
</dbReference>
<dbReference type="GO" id="GO:0005506">
    <property type="term" value="F:iron ion binding"/>
    <property type="evidence" value="ECO:0007669"/>
    <property type="project" value="TreeGrafter"/>
</dbReference>
<keyword evidence="10" id="KW-0443">Lipid metabolism</keyword>
<dbReference type="PANTHER" id="PTHR11351">
    <property type="entry name" value="ACYL-COA DESATURASE"/>
    <property type="match status" value="1"/>
</dbReference>
<dbReference type="GO" id="GO:0005789">
    <property type="term" value="C:endoplasmic reticulum membrane"/>
    <property type="evidence" value="ECO:0007669"/>
    <property type="project" value="TreeGrafter"/>
</dbReference>
<keyword evidence="17" id="KW-1185">Reference proteome</keyword>
<dbReference type="InterPro" id="IPR001522">
    <property type="entry name" value="FADS-1_CS"/>
</dbReference>
<dbReference type="InterPro" id="IPR015876">
    <property type="entry name" value="Acyl-CoA_DS"/>
</dbReference>
<evidence type="ECO:0000256" key="6">
    <source>
        <dbReference type="ARBA" id="ARBA00022832"/>
    </source>
</evidence>
<name>A0AAN9U327_9HEMI</name>
<evidence type="ECO:0000256" key="4">
    <source>
        <dbReference type="ARBA" id="ARBA00022692"/>
    </source>
</evidence>
<keyword evidence="6" id="KW-0276">Fatty acid metabolism</keyword>
<evidence type="ECO:0000256" key="1">
    <source>
        <dbReference type="ARBA" id="ARBA00004141"/>
    </source>
</evidence>
<comment type="caution">
    <text evidence="16">The sequence shown here is derived from an EMBL/GenBank/DDBJ whole genome shotgun (WGS) entry which is preliminary data.</text>
</comment>
<keyword evidence="12 13" id="KW-0275">Fatty acid biosynthesis</keyword>
<sequence length="360" mass="41872">MAPSTANNNVTGVLFEDDPVLALEASLHHDHEQISKPKPTKEYRRELVWRNILLFIFLHGAALYGAYLALTSARLWTDIWAFLLYQASGLGITAGAHRLWAHRAYKAKWPLRVILIICNTMAFQNHVFEWARDHRVHHKYSETNADPHNAKRGFFFSHVGWLLCRKHPDVIEKGKQIDMSDLENDRFIAFQKKYYLWLMPIFCFLIPTSVPMYFWGESFKCAFFVAALFRYTFTLNMTWLVNSAAHMWGDRPYDKYINPSENLGVSVMALGEGFHNYHHVFPWDYKTAELGDYTANLTTAFIDFFARLGWAYDLKTVSMDMIKKRVERTGDGSHNVWGWGDKDLPKEDVTEATIINKKED</sequence>
<feature type="transmembrane region" description="Helical" evidence="14">
    <location>
        <begin position="47"/>
        <end position="67"/>
    </location>
</feature>
<feature type="transmembrane region" description="Helical" evidence="14">
    <location>
        <begin position="222"/>
        <end position="241"/>
    </location>
</feature>
<feature type="domain" description="Fatty acid desaturase" evidence="15">
    <location>
        <begin position="76"/>
        <end position="282"/>
    </location>
</feature>
<keyword evidence="3 13" id="KW-0444">Lipid biosynthesis</keyword>
<evidence type="ECO:0000313" key="17">
    <source>
        <dbReference type="Proteomes" id="UP001367676"/>
    </source>
</evidence>
<dbReference type="GO" id="GO:0004768">
    <property type="term" value="F:stearoyl-CoA 9-desaturase activity"/>
    <property type="evidence" value="ECO:0007669"/>
    <property type="project" value="TreeGrafter"/>
</dbReference>
<dbReference type="InterPro" id="IPR005804">
    <property type="entry name" value="FA_desaturase_dom"/>
</dbReference>
<comment type="domain">
    <text evidence="13">The histidine box domains are involved in binding the catalytic metal ions.</text>
</comment>
<evidence type="ECO:0000259" key="15">
    <source>
        <dbReference type="Pfam" id="PF00487"/>
    </source>
</evidence>
<evidence type="ECO:0000256" key="14">
    <source>
        <dbReference type="SAM" id="Phobius"/>
    </source>
</evidence>
<keyword evidence="4 13" id="KW-0812">Transmembrane</keyword>
<keyword evidence="8 13" id="KW-0560">Oxidoreductase</keyword>
<evidence type="ECO:0000256" key="5">
    <source>
        <dbReference type="ARBA" id="ARBA00022723"/>
    </source>
</evidence>
<dbReference type="EMBL" id="JBBCAQ010000006">
    <property type="protein sequence ID" value="KAK7603848.1"/>
    <property type="molecule type" value="Genomic_DNA"/>
</dbReference>
<proteinExistence type="inferred from homology"/>
<organism evidence="16 17">
    <name type="scientific">Parthenolecanium corni</name>
    <dbReference type="NCBI Taxonomy" id="536013"/>
    <lineage>
        <taxon>Eukaryota</taxon>
        <taxon>Metazoa</taxon>
        <taxon>Ecdysozoa</taxon>
        <taxon>Arthropoda</taxon>
        <taxon>Hexapoda</taxon>
        <taxon>Insecta</taxon>
        <taxon>Pterygota</taxon>
        <taxon>Neoptera</taxon>
        <taxon>Paraneoptera</taxon>
        <taxon>Hemiptera</taxon>
        <taxon>Sternorrhyncha</taxon>
        <taxon>Coccoidea</taxon>
        <taxon>Coccidae</taxon>
        <taxon>Parthenolecanium</taxon>
    </lineage>
</organism>
<dbReference type="AlphaFoldDB" id="A0AAN9U327"/>
<comment type="cofactor">
    <cofactor evidence="13">
        <name>Fe(2+)</name>
        <dbReference type="ChEBI" id="CHEBI:29033"/>
    </cofactor>
</comment>